<sequence>MWHSIVRLVAGHRARQCRLLFDWQCPLSKDGTTTTWPPHVRTSPLWLRTFRTSFELVPMALMPLFAVFACSLALEAAGHAFMTVPHSKNNGYPGSYALPKGEYYTTASWWLDRSYFEGDPKKTPWLRPGHFSWKDARDLYPDFQQTFHPCGCYNPHGVEFCAGVELAAGFGETTMGPSSGPSITPRQWVLGTSQETAFNMYANHGGGYVYMLCKRSSFLQCRLDHLAEPIRLSSREQVDAYLECIWDCFEANVLEFAPGDSQWLEYQAQSGMNVSMKVQSKTAGTLPEGSSWRWIPIPDTAQITGGGEGTCAWDAVASFSNDLVKEKFAEDFGGEGACDTGPKVHNPNNWQVKDQVLVPASLAPGEYLLSWRWDCYMADQIWSNCADIEITATTAQTTSTTTPLSTSESSTASTTTSQSTCTDNELPVQWSQGGRFDCAYFQERGATYSRPEAYCEHAVIRDACCFCGGGRPASLAAISRQKGRRALRHGTLALLQNATTVRHQAGQSISNEL</sequence>
<dbReference type="EMBL" id="CAJNJA010012015">
    <property type="protein sequence ID" value="CAE7285931.1"/>
    <property type="molecule type" value="Genomic_DNA"/>
</dbReference>
<gene>
    <name evidence="2" type="ORF">SNEC2469_LOCUS6987</name>
</gene>
<dbReference type="OrthoDB" id="414487at2759"/>
<feature type="region of interest" description="Disordered" evidence="1">
    <location>
        <begin position="396"/>
        <end position="422"/>
    </location>
</feature>
<dbReference type="Gene3D" id="2.70.50.70">
    <property type="match status" value="1"/>
</dbReference>
<keyword evidence="3" id="KW-1185">Reference proteome</keyword>
<evidence type="ECO:0008006" key="4">
    <source>
        <dbReference type="Google" id="ProtNLM"/>
    </source>
</evidence>
<evidence type="ECO:0000313" key="3">
    <source>
        <dbReference type="Proteomes" id="UP000601435"/>
    </source>
</evidence>
<comment type="caution">
    <text evidence="2">The sequence shown here is derived from an EMBL/GenBank/DDBJ whole genome shotgun (WGS) entry which is preliminary data.</text>
</comment>
<reference evidence="2" key="1">
    <citation type="submission" date="2021-02" db="EMBL/GenBank/DDBJ databases">
        <authorList>
            <person name="Dougan E. K."/>
            <person name="Rhodes N."/>
            <person name="Thang M."/>
            <person name="Chan C."/>
        </authorList>
    </citation>
    <scope>NUCLEOTIDE SEQUENCE</scope>
</reference>
<dbReference type="AlphaFoldDB" id="A0A812NCS4"/>
<organism evidence="2 3">
    <name type="scientific">Symbiodinium necroappetens</name>
    <dbReference type="NCBI Taxonomy" id="1628268"/>
    <lineage>
        <taxon>Eukaryota</taxon>
        <taxon>Sar</taxon>
        <taxon>Alveolata</taxon>
        <taxon>Dinophyceae</taxon>
        <taxon>Suessiales</taxon>
        <taxon>Symbiodiniaceae</taxon>
        <taxon>Symbiodinium</taxon>
    </lineage>
</organism>
<evidence type="ECO:0000256" key="1">
    <source>
        <dbReference type="SAM" id="MobiDB-lite"/>
    </source>
</evidence>
<dbReference type="Proteomes" id="UP000601435">
    <property type="component" value="Unassembled WGS sequence"/>
</dbReference>
<name>A0A812NCS4_9DINO</name>
<evidence type="ECO:0000313" key="2">
    <source>
        <dbReference type="EMBL" id="CAE7285931.1"/>
    </source>
</evidence>
<proteinExistence type="predicted"/>
<protein>
    <recommendedName>
        <fullName evidence="4">Chitin-binding type-4 domain-containing protein</fullName>
    </recommendedName>
</protein>
<accession>A0A812NCS4</accession>